<evidence type="ECO:0000313" key="2">
    <source>
        <dbReference type="EMBL" id="VDO72465.1"/>
    </source>
</evidence>
<reference evidence="4" key="1">
    <citation type="submission" date="2016-06" db="UniProtKB">
        <authorList>
            <consortium name="WormBaseParasite"/>
        </authorList>
    </citation>
    <scope>IDENTIFICATION</scope>
</reference>
<evidence type="ECO:0000313" key="3">
    <source>
        <dbReference type="Proteomes" id="UP000267606"/>
    </source>
</evidence>
<dbReference type="SUPFAM" id="SSF47616">
    <property type="entry name" value="GST C-terminal domain-like"/>
    <property type="match status" value="1"/>
</dbReference>
<sequence length="121" mass="13790">MGLDGVKFTNDASIARFIVRSSDKADALFGKDIIEQAEIDCWVTMVERYLQHNDLGDLMELAGEKLKNSPYLCLNRRTLADIVLWAVIATDEKVIIPYIMFIVVSKIKKKTKERMISNHSN</sequence>
<keyword evidence="1" id="KW-0472">Membrane</keyword>
<dbReference type="Gene3D" id="1.20.1050.130">
    <property type="match status" value="1"/>
</dbReference>
<organism evidence="4">
    <name type="scientific">Onchocerca flexuosa</name>
    <dbReference type="NCBI Taxonomy" id="387005"/>
    <lineage>
        <taxon>Eukaryota</taxon>
        <taxon>Metazoa</taxon>
        <taxon>Ecdysozoa</taxon>
        <taxon>Nematoda</taxon>
        <taxon>Chromadorea</taxon>
        <taxon>Rhabditida</taxon>
        <taxon>Spirurina</taxon>
        <taxon>Spiruromorpha</taxon>
        <taxon>Filarioidea</taxon>
        <taxon>Onchocercidae</taxon>
        <taxon>Onchocerca</taxon>
    </lineage>
</organism>
<reference evidence="2 3" key="2">
    <citation type="submission" date="2018-11" db="EMBL/GenBank/DDBJ databases">
        <authorList>
            <consortium name="Pathogen Informatics"/>
        </authorList>
    </citation>
    <scope>NUCLEOTIDE SEQUENCE [LARGE SCALE GENOMIC DNA]</scope>
</reference>
<keyword evidence="1" id="KW-0812">Transmembrane</keyword>
<proteinExistence type="predicted"/>
<dbReference type="EMBL" id="UZAJ01015161">
    <property type="protein sequence ID" value="VDO72465.1"/>
    <property type="molecule type" value="Genomic_DNA"/>
</dbReference>
<dbReference type="AlphaFoldDB" id="A0A183HTW9"/>
<dbReference type="Proteomes" id="UP000267606">
    <property type="component" value="Unassembled WGS sequence"/>
</dbReference>
<keyword evidence="1" id="KW-1133">Transmembrane helix</keyword>
<dbReference type="InterPro" id="IPR036282">
    <property type="entry name" value="Glutathione-S-Trfase_C_sf"/>
</dbReference>
<keyword evidence="3" id="KW-1185">Reference proteome</keyword>
<gene>
    <name evidence="2" type="ORF">OFLC_LOCUS10929</name>
</gene>
<protein>
    <submittedName>
        <fullName evidence="4">GST C-terminal domain-containing protein</fullName>
    </submittedName>
</protein>
<name>A0A183HTW9_9BILA</name>
<dbReference type="WBParaSite" id="OFLC_0001093101-mRNA-1">
    <property type="protein sequence ID" value="OFLC_0001093101-mRNA-1"/>
    <property type="gene ID" value="OFLC_0001093101"/>
</dbReference>
<evidence type="ECO:0000256" key="1">
    <source>
        <dbReference type="SAM" id="Phobius"/>
    </source>
</evidence>
<accession>A0A183HTW9</accession>
<evidence type="ECO:0000313" key="4">
    <source>
        <dbReference type="WBParaSite" id="OFLC_0001093101-mRNA-1"/>
    </source>
</evidence>
<feature type="transmembrane region" description="Helical" evidence="1">
    <location>
        <begin position="82"/>
        <end position="104"/>
    </location>
</feature>